<dbReference type="Proteomes" id="UP001642540">
    <property type="component" value="Unassembled WGS sequence"/>
</dbReference>
<evidence type="ECO:0000256" key="1">
    <source>
        <dbReference type="SAM" id="MobiDB-lite"/>
    </source>
</evidence>
<reference evidence="3 4" key="1">
    <citation type="submission" date="2024-08" db="EMBL/GenBank/DDBJ databases">
        <authorList>
            <person name="Cucini C."/>
            <person name="Frati F."/>
        </authorList>
    </citation>
    <scope>NUCLEOTIDE SEQUENCE [LARGE SCALE GENOMIC DNA]</scope>
</reference>
<sequence length="941" mass="104126">MYQSGLDSFYGQILIALLCIICNFENVKSNNLTLVTDCNAVRCYSPSDNFNCTVSRSINPKFLKRIGPLKDCCPTWCCTDKNKTRVLFMGMKENDKQHSIGNSSSKGSSKICNDVHCPKLASSSMSCQVEDKPDKTFQLLFKDYKHCCPTMYFVSSGNVPTGLEEVIMEKGISSPGKICSKISCAVKPSEVAPENCKEVPVRDVLTPKAINVLSGFLECCPTAWQCKDPDGSQYSVYDFIEGTLPESGKGKDSNCDDFLCGPKPNYENTICWVTQDNSSKSIASSLGNVRDCCPVWKCAHSDGTFYNKYRIMSKGFVYKEIQSAQKEVEISQCKLEHDADKGQKDKSATILAKAREDTGDSSIKTDKNNENILKEKGDAYSGHLFNGDGLRESSTGVRTAGSQNRTDSDNGSSLTMNNKAVTEMSDGSSKSGDSDGMKENRGAKINETDESDKGHKENYEFDPGQCDPTACLKPEDVGQCQQNLNYIAAVPKPFLNCCPSYTCFDSSKGMHMHYSTMLWGKIPLPTETATSGGTTMNNIATGICSTVQCDQRTIEKDAICSNLVEGKSSTRRVLGDYHVCCDMLNCVLPDGTTIYHYGKFLKKSIRLAGGMMSRSFRYMEIRRYASILASNSSEITLGNSDSNSRENSLVNTALNSSDNRMMNTDFNITSYTNDSVDVNGKRVCTQEEICPRPKINGTCYEETTLEAMSYVPGKESCCPLIHCISTDSNGPHYTQFVKYSGTFPTTSNDIEIQKGVSVNGTKCPKITCTSKPSFDSVSCTPIAEGHPTMPQVKPFVDCCGMLRCNRQDGSSFIEFRVAAASFVYHETSFFNIKQWHSSSFYNQYKNYEQGSSWSQSTFHNNMQQNQWASFGMNHGMPNVPQPPLMYQHPRITVPAVQPFGMPYMQPMQYHYPTGNGLHQQIVNNVNHQLANPNMMPPVPIG</sequence>
<dbReference type="EMBL" id="CAXLJM020000027">
    <property type="protein sequence ID" value="CAL8095053.1"/>
    <property type="molecule type" value="Genomic_DNA"/>
</dbReference>
<keyword evidence="4" id="KW-1185">Reference proteome</keyword>
<gene>
    <name evidence="3" type="ORF">ODALV1_LOCUS8959</name>
</gene>
<feature type="compositionally biased region" description="Polar residues" evidence="1">
    <location>
        <begin position="392"/>
        <end position="420"/>
    </location>
</feature>
<feature type="compositionally biased region" description="Basic and acidic residues" evidence="1">
    <location>
        <begin position="432"/>
        <end position="459"/>
    </location>
</feature>
<proteinExistence type="predicted"/>
<protein>
    <recommendedName>
        <fullName evidence="5">Single domain-containing protein</fullName>
    </recommendedName>
</protein>
<keyword evidence="2" id="KW-0732">Signal</keyword>
<feature type="chain" id="PRO_5045037963" description="Single domain-containing protein" evidence="2">
    <location>
        <begin position="30"/>
        <end position="941"/>
    </location>
</feature>
<accession>A0ABP1Q9R0</accession>
<name>A0ABP1Q9R0_9HEXA</name>
<evidence type="ECO:0000313" key="3">
    <source>
        <dbReference type="EMBL" id="CAL8095053.1"/>
    </source>
</evidence>
<evidence type="ECO:0008006" key="5">
    <source>
        <dbReference type="Google" id="ProtNLM"/>
    </source>
</evidence>
<feature type="region of interest" description="Disordered" evidence="1">
    <location>
        <begin position="383"/>
        <end position="460"/>
    </location>
</feature>
<comment type="caution">
    <text evidence="3">The sequence shown here is derived from an EMBL/GenBank/DDBJ whole genome shotgun (WGS) entry which is preliminary data.</text>
</comment>
<organism evidence="3 4">
    <name type="scientific">Orchesella dallaii</name>
    <dbReference type="NCBI Taxonomy" id="48710"/>
    <lineage>
        <taxon>Eukaryota</taxon>
        <taxon>Metazoa</taxon>
        <taxon>Ecdysozoa</taxon>
        <taxon>Arthropoda</taxon>
        <taxon>Hexapoda</taxon>
        <taxon>Collembola</taxon>
        <taxon>Entomobryomorpha</taxon>
        <taxon>Entomobryoidea</taxon>
        <taxon>Orchesellidae</taxon>
        <taxon>Orchesellinae</taxon>
        <taxon>Orchesella</taxon>
    </lineage>
</organism>
<evidence type="ECO:0000256" key="2">
    <source>
        <dbReference type="SAM" id="SignalP"/>
    </source>
</evidence>
<evidence type="ECO:0000313" key="4">
    <source>
        <dbReference type="Proteomes" id="UP001642540"/>
    </source>
</evidence>
<feature type="signal peptide" evidence="2">
    <location>
        <begin position="1"/>
        <end position="29"/>
    </location>
</feature>